<proteinExistence type="predicted"/>
<reference evidence="1" key="1">
    <citation type="journal article" date="2007" name="PLoS ONE">
        <title>The first genome sequence of an elite grapevine cultivar (Pinot noir Vitis vinifera L.): coping with a highly heterozygous genome.</title>
        <authorList>
            <person name="Velasco R."/>
            <person name="Zharkikh A."/>
            <person name="Troggio M."/>
            <person name="Cartwright D.A."/>
            <person name="Cestaro A."/>
            <person name="Pruss D."/>
            <person name="Pindo M."/>
            <person name="FitzGerald L.M."/>
            <person name="Vezzulli S."/>
            <person name="Reid J."/>
            <person name="Malacarne G."/>
            <person name="Iliev D."/>
            <person name="Coppola G."/>
            <person name="Wardell B."/>
            <person name="Micheletti D."/>
            <person name="Macalma T."/>
            <person name="Facci M."/>
            <person name="Mitchell J.T."/>
            <person name="Perazzolli M."/>
            <person name="Eldredge G."/>
            <person name="Gatto P."/>
            <person name="Oyzerski R."/>
            <person name="Moretto M."/>
            <person name="Gutin N."/>
            <person name="Stefanini M."/>
            <person name="Chen Y."/>
            <person name="Segala C."/>
            <person name="Davenport C."/>
            <person name="Dematte L."/>
            <person name="Mraz A."/>
            <person name="Battilana J."/>
            <person name="Stormo K."/>
            <person name="Costa F."/>
            <person name="Tao Q."/>
            <person name="Si-Ammour A."/>
            <person name="Harkins T."/>
            <person name="Lackey A."/>
            <person name="Perbost C."/>
            <person name="Taillon B."/>
            <person name="Stella A."/>
            <person name="Solovyev V."/>
            <person name="Fawcett J.A."/>
            <person name="Sterck L."/>
            <person name="Vandepoele K."/>
            <person name="Grando S.M."/>
            <person name="Toppo S."/>
            <person name="Moser C."/>
            <person name="Lanchbury J."/>
            <person name="Bogden R."/>
            <person name="Skolnick M."/>
            <person name="Sgaramella V."/>
            <person name="Bhatnagar S.K."/>
            <person name="Fontana P."/>
            <person name="Gutin A."/>
            <person name="Van de Peer Y."/>
            <person name="Salamini F."/>
            <person name="Viola R."/>
        </authorList>
    </citation>
    <scope>NUCLEOTIDE SEQUENCE</scope>
</reference>
<dbReference type="ExpressionAtlas" id="A5AM35">
    <property type="expression patterns" value="baseline and differential"/>
</dbReference>
<dbReference type="AlphaFoldDB" id="A5AM35"/>
<accession>A5AM35</accession>
<gene>
    <name evidence="1" type="ORF">VITISV_041857</name>
</gene>
<sequence>MKGKKNALEMLDAVACARLEYDYLVVMEMLSTFNLNLAKRERHHNISVFFIEHIDKVGSLLNGHHRGIHKWKGFFRPKVSMKITANIAKGETYPTHVYIGDFIKHLPFKVIFNLGLPFKSLESKSLPSVGYSRKSYLQVTSQRLAKGKLVHLHGRRSLALPSVGPGDSKVKTRSARFRRHTKRTEKSLRSKRLISQRCEVSFQFAMFGFQRVANIGKLQEEFHNTMQNGFASKRFLFASSPCIPDLLMAKDFKALVLHVSELSIALPWIPNNSPQSRISLCAEDDRHLGIGAPKMHWHWASNHRWVLCMPYNYGNLWLASRREYYALLRHEWMHRFHESNGLVKDLGALRSPLGFGYFKTPLRKMHQARQEARSFLEKCISTSSEHHLHRDAINWRRQAFFIVVFYMSTPMHHISIEKQQLIKATHRLVLNTDQSPPLSFSTLHRNQWHTSWRGTSRTHPLAVPPLDLDFFFDNNNNTALHETFMFNPNLDGVGFDFTFGDLYFPFESKDFLADFPLPEKGSSDHDSVDRSFGVSKVSNESRNCSVESFLSCHIFGDRNSDVSFIELGCCY</sequence>
<name>A5AM35_VITVI</name>
<dbReference type="EMBL" id="AM429887">
    <property type="protein sequence ID" value="CAN66895.1"/>
    <property type="molecule type" value="Genomic_DNA"/>
</dbReference>
<protein>
    <submittedName>
        <fullName evidence="1">Uncharacterized protein</fullName>
    </submittedName>
</protein>
<organism evidence="1">
    <name type="scientific">Vitis vinifera</name>
    <name type="common">Grape</name>
    <dbReference type="NCBI Taxonomy" id="29760"/>
    <lineage>
        <taxon>Eukaryota</taxon>
        <taxon>Viridiplantae</taxon>
        <taxon>Streptophyta</taxon>
        <taxon>Embryophyta</taxon>
        <taxon>Tracheophyta</taxon>
        <taxon>Spermatophyta</taxon>
        <taxon>Magnoliopsida</taxon>
        <taxon>eudicotyledons</taxon>
        <taxon>Gunneridae</taxon>
        <taxon>Pentapetalae</taxon>
        <taxon>rosids</taxon>
        <taxon>Vitales</taxon>
        <taxon>Vitaceae</taxon>
        <taxon>Viteae</taxon>
        <taxon>Vitis</taxon>
    </lineage>
</organism>
<evidence type="ECO:0000313" key="1">
    <source>
        <dbReference type="EMBL" id="CAN66895.1"/>
    </source>
</evidence>